<gene>
    <name evidence="1" type="ORF">JR316_0009317</name>
</gene>
<dbReference type="EMBL" id="JAFIQS020000008">
    <property type="protein sequence ID" value="KAH9478855.1"/>
    <property type="molecule type" value="Genomic_DNA"/>
</dbReference>
<proteinExistence type="predicted"/>
<evidence type="ECO:0000313" key="1">
    <source>
        <dbReference type="EMBL" id="KAH9478855.1"/>
    </source>
</evidence>
<protein>
    <submittedName>
        <fullName evidence="1">Uncharacterized protein</fullName>
    </submittedName>
</protein>
<sequence>MVATRQSMSIGFVHTRGTLDHYVAVLRQKPEMANTIDILDISLLDLTKPLPILKVKSLLAFAANITTLSIDITGISSRQARLLIKDIKLDSLIAFSTSTLPHDAAALFFVNHPRIVSLSIGICTEHSGSCDLLHVPRLQLLEEIRGPAACSVNIVSSQTRTIAVSHGTANECIALFAGLRDTNAVVFTLDIPFVHKDVYILIQGLQALPTVSALRLREAETMNSTSYKWLHNQLWNTAFRRMHNLKQFELRTSTALIANPGAMEEERWLIGSWKTQLQANGRKVEDQYGNGILFELKPPVPVKNRGEKSCYFS</sequence>
<name>A0ACB8GT04_PSICU</name>
<evidence type="ECO:0000313" key="2">
    <source>
        <dbReference type="Proteomes" id="UP000664032"/>
    </source>
</evidence>
<organism evidence="1 2">
    <name type="scientific">Psilocybe cubensis</name>
    <name type="common">Psychedelic mushroom</name>
    <name type="synonym">Stropharia cubensis</name>
    <dbReference type="NCBI Taxonomy" id="181762"/>
    <lineage>
        <taxon>Eukaryota</taxon>
        <taxon>Fungi</taxon>
        <taxon>Dikarya</taxon>
        <taxon>Basidiomycota</taxon>
        <taxon>Agaricomycotina</taxon>
        <taxon>Agaricomycetes</taxon>
        <taxon>Agaricomycetidae</taxon>
        <taxon>Agaricales</taxon>
        <taxon>Agaricineae</taxon>
        <taxon>Strophariaceae</taxon>
        <taxon>Psilocybe</taxon>
    </lineage>
</organism>
<keyword evidence="2" id="KW-1185">Reference proteome</keyword>
<dbReference type="Proteomes" id="UP000664032">
    <property type="component" value="Unassembled WGS sequence"/>
</dbReference>
<accession>A0ACB8GT04</accession>
<comment type="caution">
    <text evidence="1">The sequence shown here is derived from an EMBL/GenBank/DDBJ whole genome shotgun (WGS) entry which is preliminary data.</text>
</comment>
<reference evidence="1" key="1">
    <citation type="submission" date="2021-10" db="EMBL/GenBank/DDBJ databases">
        <title>Psilocybe cubensis genome.</title>
        <authorList>
            <person name="Mckernan K.J."/>
            <person name="Crawford S."/>
            <person name="Trippe A."/>
            <person name="Kane L.T."/>
            <person name="Mclaughlin S."/>
        </authorList>
    </citation>
    <scope>NUCLEOTIDE SEQUENCE</scope>
    <source>
        <strain evidence="1">MGC-MH-2018</strain>
    </source>
</reference>